<evidence type="ECO:0000256" key="6">
    <source>
        <dbReference type="ARBA" id="ARBA00023136"/>
    </source>
</evidence>
<gene>
    <name evidence="12" type="ORF">RCZ01_13490</name>
</gene>
<dbReference type="Gene3D" id="2.60.40.1120">
    <property type="entry name" value="Carboxypeptidase-like, regulatory domain"/>
    <property type="match status" value="1"/>
</dbReference>
<keyword evidence="2 8" id="KW-0813">Transport</keyword>
<reference evidence="13" key="1">
    <citation type="journal article" date="2020" name="Int. J. Syst. Evol. Microbiol.">
        <title>Capnocytophaga felis sp. nov. isolated from the feline oral cavity.</title>
        <authorList>
            <person name="Suzuki M."/>
            <person name="Umeda K."/>
            <person name="Kimura M."/>
            <person name="Imaoka K."/>
            <person name="Morikawa S."/>
            <person name="Maeda K."/>
        </authorList>
    </citation>
    <scope>NUCLEOTIDE SEQUENCE [LARGE SCALE GENOMIC DNA]</scope>
    <source>
        <strain evidence="13">KC07070</strain>
    </source>
</reference>
<evidence type="ECO:0000256" key="7">
    <source>
        <dbReference type="ARBA" id="ARBA00023237"/>
    </source>
</evidence>
<dbReference type="GO" id="GO:0015344">
    <property type="term" value="F:siderophore uptake transmembrane transporter activity"/>
    <property type="evidence" value="ECO:0007669"/>
    <property type="project" value="TreeGrafter"/>
</dbReference>
<evidence type="ECO:0000313" key="13">
    <source>
        <dbReference type="Proteomes" id="UP000398217"/>
    </source>
</evidence>
<evidence type="ECO:0000313" key="12">
    <source>
        <dbReference type="EMBL" id="GET46047.1"/>
    </source>
</evidence>
<dbReference type="InterPro" id="IPR000531">
    <property type="entry name" value="Beta-barrel_TonB"/>
</dbReference>
<dbReference type="AlphaFoldDB" id="A0A5M4BA16"/>
<sequence length="983" mass="109412">MQLNKLTFILIEKMKNWVLNLALILLSSMTYAQGIVTGTVIDGELNTPLPGANVVIRGTTKGVSSDMDGKFSLQTESNSGTLEISYIGFVTQRVNYTLSGGKANVRVVLQPDAQDLGEVVVTGSSLLDIAKERKTPVAVSTVKAAEIVERLGNKEFPEILNRTPSVYATKGGGGFGDSKINIRGFANENIAVMVNGMPVNDMENGRVYWSNWAGLSDVTSAMQVQRGLGASKLAIASVGGTINVVTRASDMMQGGAAYAGYGNNGGNHEYKGLVAYNTGKSEKGWSSSVLFSRSWGEKYADATKFEGYNYFFALGYTPSKKHNLQFMITGAPQWHNQRSSSVSIADAIKYGGSLDKPNRKYNSDWGYLNGEEYTNRRNAYHKPVMMFNWDWNITEQSTLSTVAYASFGRGFGTGDLGSAWTGRFRQDRRTNRYSPETTRVTNIRTAEGLIDFDAISKYNKGEDISSHKIERINTPNAAGLAREVIDPSNRKHNVYEGFVRRASVNSHDWYGILTNFNHKINDKLIINIGIDGRYYYGYHYQVLTDLWGASYYADSSNKNLSGTNNVSKVVNDKPNYNPFGGTVDPIENRITYSNDGDVRWMGLFAQLEYSDDNFSAFLQGSSSIQGFQRIDEFLKPGTEAVRGKSMTKMERKTGFRDLLGYNIKAGANYNINEQHNVFANIGYYSKQPFFNAVYTNNKNFLNPNLTNEKIFGIEAGYGFKSSFANVNLNAYRTSWKDRFVRKSNDVNGVRAYANVLGVVEIHQGIELETDVRVTDYLRFKGSLSLGNWFYEGNALGSLYNESNEPIDGQGNVVLAENAESITLFLDKVKVGDSAQQTASLGATVTPIEGLRFNVDWRYVNNLYANLNVVDFTTQQAADRGALRLPSFNLFDLNASYKLPLTDKQSITFSINVDNVLDTYYIAESYDNKHTKTLADFKDDATKGTAQKQFDDYQSNNLYKGIDTSNRVYFGFGRTWSLGLRYAF</sequence>
<dbReference type="Gene3D" id="2.40.170.20">
    <property type="entry name" value="TonB-dependent receptor, beta-barrel domain"/>
    <property type="match status" value="1"/>
</dbReference>
<comment type="similarity">
    <text evidence="8 9">Belongs to the TonB-dependent receptor family.</text>
</comment>
<evidence type="ECO:0000256" key="3">
    <source>
        <dbReference type="ARBA" id="ARBA00022452"/>
    </source>
</evidence>
<keyword evidence="7 8" id="KW-0998">Cell outer membrane</keyword>
<dbReference type="GO" id="GO:0009279">
    <property type="term" value="C:cell outer membrane"/>
    <property type="evidence" value="ECO:0007669"/>
    <property type="project" value="UniProtKB-SubCell"/>
</dbReference>
<keyword evidence="6 8" id="KW-0472">Membrane</keyword>
<organism evidence="12 13">
    <name type="scientific">Capnocytophaga felis</name>
    <dbReference type="NCBI Taxonomy" id="2267611"/>
    <lineage>
        <taxon>Bacteria</taxon>
        <taxon>Pseudomonadati</taxon>
        <taxon>Bacteroidota</taxon>
        <taxon>Flavobacteriia</taxon>
        <taxon>Flavobacteriales</taxon>
        <taxon>Flavobacteriaceae</taxon>
        <taxon>Capnocytophaga</taxon>
    </lineage>
</organism>
<keyword evidence="5 9" id="KW-0798">TonB box</keyword>
<evidence type="ECO:0000259" key="10">
    <source>
        <dbReference type="Pfam" id="PF00593"/>
    </source>
</evidence>
<keyword evidence="12" id="KW-0675">Receptor</keyword>
<dbReference type="InterPro" id="IPR036942">
    <property type="entry name" value="Beta-barrel_TonB_sf"/>
</dbReference>
<dbReference type="Pfam" id="PF13715">
    <property type="entry name" value="CarbopepD_reg_2"/>
    <property type="match status" value="1"/>
</dbReference>
<evidence type="ECO:0000256" key="4">
    <source>
        <dbReference type="ARBA" id="ARBA00022692"/>
    </source>
</evidence>
<evidence type="ECO:0000256" key="5">
    <source>
        <dbReference type="ARBA" id="ARBA00023077"/>
    </source>
</evidence>
<comment type="subcellular location">
    <subcellularLocation>
        <location evidence="1 8">Cell outer membrane</location>
        <topology evidence="1 8">Multi-pass membrane protein</topology>
    </subcellularLocation>
</comment>
<dbReference type="InterPro" id="IPR012910">
    <property type="entry name" value="Plug_dom"/>
</dbReference>
<evidence type="ECO:0000259" key="11">
    <source>
        <dbReference type="Pfam" id="PF07715"/>
    </source>
</evidence>
<protein>
    <submittedName>
        <fullName evidence="12">TonB-dependent receptor</fullName>
    </submittedName>
</protein>
<dbReference type="Pfam" id="PF07715">
    <property type="entry name" value="Plug"/>
    <property type="match status" value="1"/>
</dbReference>
<dbReference type="InterPro" id="IPR008969">
    <property type="entry name" value="CarboxyPept-like_regulatory"/>
</dbReference>
<evidence type="ECO:0000256" key="9">
    <source>
        <dbReference type="RuleBase" id="RU003357"/>
    </source>
</evidence>
<dbReference type="InterPro" id="IPR039426">
    <property type="entry name" value="TonB-dep_rcpt-like"/>
</dbReference>
<dbReference type="SUPFAM" id="SSF49464">
    <property type="entry name" value="Carboxypeptidase regulatory domain-like"/>
    <property type="match status" value="1"/>
</dbReference>
<accession>A0A5M4BA16</accession>
<evidence type="ECO:0000256" key="8">
    <source>
        <dbReference type="PROSITE-ProRule" id="PRU01360"/>
    </source>
</evidence>
<dbReference type="EMBL" id="BLBC01000007">
    <property type="protein sequence ID" value="GET46047.1"/>
    <property type="molecule type" value="Genomic_DNA"/>
</dbReference>
<keyword evidence="3 8" id="KW-1134">Transmembrane beta strand</keyword>
<dbReference type="Proteomes" id="UP000398217">
    <property type="component" value="Unassembled WGS sequence"/>
</dbReference>
<comment type="caution">
    <text evidence="12">The sequence shown here is derived from an EMBL/GenBank/DDBJ whole genome shotgun (WGS) entry which is preliminary data.</text>
</comment>
<dbReference type="GO" id="GO:0044718">
    <property type="term" value="P:siderophore transmembrane transport"/>
    <property type="evidence" value="ECO:0007669"/>
    <property type="project" value="TreeGrafter"/>
</dbReference>
<feature type="domain" description="TonB-dependent receptor plug" evidence="11">
    <location>
        <begin position="132"/>
        <end position="240"/>
    </location>
</feature>
<proteinExistence type="inferred from homology"/>
<dbReference type="PROSITE" id="PS52016">
    <property type="entry name" value="TONB_DEPENDENT_REC_3"/>
    <property type="match status" value="1"/>
</dbReference>
<dbReference type="SUPFAM" id="SSF56935">
    <property type="entry name" value="Porins"/>
    <property type="match status" value="1"/>
</dbReference>
<dbReference type="Gene3D" id="2.170.130.10">
    <property type="entry name" value="TonB-dependent receptor, plug domain"/>
    <property type="match status" value="1"/>
</dbReference>
<keyword evidence="4 8" id="KW-0812">Transmembrane</keyword>
<evidence type="ECO:0000256" key="2">
    <source>
        <dbReference type="ARBA" id="ARBA00022448"/>
    </source>
</evidence>
<dbReference type="PANTHER" id="PTHR30069:SF37">
    <property type="entry name" value="FERRIC VIBRIOBACTIN RECEPTOR VIUA"/>
    <property type="match status" value="1"/>
</dbReference>
<name>A0A5M4BA16_9FLAO</name>
<evidence type="ECO:0000256" key="1">
    <source>
        <dbReference type="ARBA" id="ARBA00004571"/>
    </source>
</evidence>
<dbReference type="Pfam" id="PF00593">
    <property type="entry name" value="TonB_dep_Rec_b-barrel"/>
    <property type="match status" value="1"/>
</dbReference>
<feature type="domain" description="TonB-dependent receptor-like beta-barrel" evidence="10">
    <location>
        <begin position="390"/>
        <end position="915"/>
    </location>
</feature>
<dbReference type="InterPro" id="IPR037066">
    <property type="entry name" value="Plug_dom_sf"/>
</dbReference>
<keyword evidence="13" id="KW-1185">Reference proteome</keyword>
<dbReference type="PANTHER" id="PTHR30069">
    <property type="entry name" value="TONB-DEPENDENT OUTER MEMBRANE RECEPTOR"/>
    <property type="match status" value="1"/>
</dbReference>